<keyword evidence="6 7" id="KW-0472">Membrane</keyword>
<evidence type="ECO:0000256" key="2">
    <source>
        <dbReference type="ARBA" id="ARBA00006228"/>
    </source>
</evidence>
<comment type="similarity">
    <text evidence="2">Belongs to the CPA3 antiporters (TC 2.A.63) subunit E family.</text>
</comment>
<gene>
    <name evidence="8" type="ORF">AVDCRST_MAG70-263</name>
</gene>
<dbReference type="Pfam" id="PF01899">
    <property type="entry name" value="MNHE"/>
    <property type="match status" value="1"/>
</dbReference>
<comment type="subcellular location">
    <subcellularLocation>
        <location evidence="1">Cell membrane</location>
        <topology evidence="1">Multi-pass membrane protein</topology>
    </subcellularLocation>
</comment>
<evidence type="ECO:0000256" key="7">
    <source>
        <dbReference type="SAM" id="Phobius"/>
    </source>
</evidence>
<evidence type="ECO:0000313" key="8">
    <source>
        <dbReference type="EMBL" id="CAA9542921.1"/>
    </source>
</evidence>
<evidence type="ECO:0000256" key="1">
    <source>
        <dbReference type="ARBA" id="ARBA00004651"/>
    </source>
</evidence>
<evidence type="ECO:0000256" key="3">
    <source>
        <dbReference type="ARBA" id="ARBA00022475"/>
    </source>
</evidence>
<protein>
    <submittedName>
        <fullName evidence="8">Na(+) H(+) antiporter subunit E</fullName>
    </submittedName>
</protein>
<evidence type="ECO:0000256" key="5">
    <source>
        <dbReference type="ARBA" id="ARBA00022989"/>
    </source>
</evidence>
<dbReference type="GO" id="GO:0005886">
    <property type="term" value="C:plasma membrane"/>
    <property type="evidence" value="ECO:0007669"/>
    <property type="project" value="UniProtKB-SubCell"/>
</dbReference>
<proteinExistence type="inferred from homology"/>
<organism evidence="8">
    <name type="scientific">uncultured Thermomicrobiales bacterium</name>
    <dbReference type="NCBI Taxonomy" id="1645740"/>
    <lineage>
        <taxon>Bacteria</taxon>
        <taxon>Pseudomonadati</taxon>
        <taxon>Thermomicrobiota</taxon>
        <taxon>Thermomicrobia</taxon>
        <taxon>Thermomicrobiales</taxon>
        <taxon>environmental samples</taxon>
    </lineage>
</organism>
<dbReference type="GO" id="GO:0008324">
    <property type="term" value="F:monoatomic cation transmembrane transporter activity"/>
    <property type="evidence" value="ECO:0007669"/>
    <property type="project" value="InterPro"/>
</dbReference>
<reference evidence="8" key="1">
    <citation type="submission" date="2020-02" db="EMBL/GenBank/DDBJ databases">
        <authorList>
            <person name="Meier V. D."/>
        </authorList>
    </citation>
    <scope>NUCLEOTIDE SEQUENCE</scope>
    <source>
        <strain evidence="8">AVDCRST_MAG70</strain>
    </source>
</reference>
<keyword evidence="4 7" id="KW-0812">Transmembrane</keyword>
<dbReference type="InterPro" id="IPR002758">
    <property type="entry name" value="Cation_antiport_E"/>
</dbReference>
<feature type="transmembrane region" description="Helical" evidence="7">
    <location>
        <begin position="30"/>
        <end position="48"/>
    </location>
</feature>
<evidence type="ECO:0000256" key="4">
    <source>
        <dbReference type="ARBA" id="ARBA00022692"/>
    </source>
</evidence>
<keyword evidence="5 7" id="KW-1133">Transmembrane helix</keyword>
<dbReference type="PANTHER" id="PTHR34584:SF1">
    <property type="entry name" value="NA(+)_H(+) ANTIPORTER SUBUNIT E1"/>
    <property type="match status" value="1"/>
</dbReference>
<accession>A0A6J4U824</accession>
<keyword evidence="3" id="KW-1003">Cell membrane</keyword>
<dbReference type="AlphaFoldDB" id="A0A6J4U824"/>
<dbReference type="EMBL" id="CADCWH010000043">
    <property type="protein sequence ID" value="CAA9542921.1"/>
    <property type="molecule type" value="Genomic_DNA"/>
</dbReference>
<dbReference type="PANTHER" id="PTHR34584">
    <property type="entry name" value="NA(+)/H(+) ANTIPORTER SUBUNIT E1"/>
    <property type="match status" value="1"/>
</dbReference>
<sequence length="164" mass="18354">MTRMLFSLVVATLIYAMTLASFHPWDLAIGALASGSLLLMFRSFLFSAEPLPAPDFARRMIMFLPFAGMVVSDIVRGTWHVALVVLHLRPLNHPGIVAVPIAARTRLGVAVTGLASTLSPGSFLVDVDWEHDVMYFHLLEAADPDQIRAQYQRSYDRYQRHVFP</sequence>
<evidence type="ECO:0000256" key="6">
    <source>
        <dbReference type="ARBA" id="ARBA00023136"/>
    </source>
</evidence>
<name>A0A6J4U824_9BACT</name>